<evidence type="ECO:0000256" key="1">
    <source>
        <dbReference type="SAM" id="MobiDB-lite"/>
    </source>
</evidence>
<name>A0ABW4MXU9_9CAUL</name>
<feature type="compositionally biased region" description="Polar residues" evidence="1">
    <location>
        <begin position="1"/>
        <end position="15"/>
    </location>
</feature>
<organism evidence="2 3">
    <name type="scientific">Phenylobacterium terrae</name>
    <dbReference type="NCBI Taxonomy" id="2665495"/>
    <lineage>
        <taxon>Bacteria</taxon>
        <taxon>Pseudomonadati</taxon>
        <taxon>Pseudomonadota</taxon>
        <taxon>Alphaproteobacteria</taxon>
        <taxon>Caulobacterales</taxon>
        <taxon>Caulobacteraceae</taxon>
        <taxon>Phenylobacterium</taxon>
    </lineage>
</organism>
<feature type="compositionally biased region" description="Low complexity" evidence="1">
    <location>
        <begin position="26"/>
        <end position="37"/>
    </location>
</feature>
<dbReference type="EMBL" id="JBHUEY010000001">
    <property type="protein sequence ID" value="MFD1782596.1"/>
    <property type="molecule type" value="Genomic_DNA"/>
</dbReference>
<accession>A0ABW4MXU9</accession>
<sequence length="73" mass="7747">MSTSKHPQSGHTPTTLPRDDLEDNPGIGSSKGTTISGEDPHILQGENTDEGDVENDTDATGAPTPQERHRTNP</sequence>
<feature type="compositionally biased region" description="Acidic residues" evidence="1">
    <location>
        <begin position="47"/>
        <end position="57"/>
    </location>
</feature>
<keyword evidence="3" id="KW-1185">Reference proteome</keyword>
<gene>
    <name evidence="2" type="ORF">ACFSC0_04250</name>
</gene>
<protein>
    <recommendedName>
        <fullName evidence="4">MatE family transporter</fullName>
    </recommendedName>
</protein>
<comment type="caution">
    <text evidence="2">The sequence shown here is derived from an EMBL/GenBank/DDBJ whole genome shotgun (WGS) entry which is preliminary data.</text>
</comment>
<dbReference type="Proteomes" id="UP001597237">
    <property type="component" value="Unassembled WGS sequence"/>
</dbReference>
<reference evidence="3" key="1">
    <citation type="journal article" date="2019" name="Int. J. Syst. Evol. Microbiol.">
        <title>The Global Catalogue of Microorganisms (GCM) 10K type strain sequencing project: providing services to taxonomists for standard genome sequencing and annotation.</title>
        <authorList>
            <consortium name="The Broad Institute Genomics Platform"/>
            <consortium name="The Broad Institute Genome Sequencing Center for Infectious Disease"/>
            <person name="Wu L."/>
            <person name="Ma J."/>
        </authorList>
    </citation>
    <scope>NUCLEOTIDE SEQUENCE [LARGE SCALE GENOMIC DNA]</scope>
    <source>
        <strain evidence="3">DFY28</strain>
    </source>
</reference>
<feature type="region of interest" description="Disordered" evidence="1">
    <location>
        <begin position="1"/>
        <end position="73"/>
    </location>
</feature>
<proteinExistence type="predicted"/>
<evidence type="ECO:0000313" key="3">
    <source>
        <dbReference type="Proteomes" id="UP001597237"/>
    </source>
</evidence>
<evidence type="ECO:0000313" key="2">
    <source>
        <dbReference type="EMBL" id="MFD1782596.1"/>
    </source>
</evidence>
<evidence type="ECO:0008006" key="4">
    <source>
        <dbReference type="Google" id="ProtNLM"/>
    </source>
</evidence>
<dbReference type="RefSeq" id="WP_377280353.1">
    <property type="nucleotide sequence ID" value="NZ_JBHRSI010000001.1"/>
</dbReference>